<evidence type="ECO:0000256" key="1">
    <source>
        <dbReference type="SAM" id="Coils"/>
    </source>
</evidence>
<feature type="coiled-coil region" evidence="1">
    <location>
        <begin position="363"/>
        <end position="506"/>
    </location>
</feature>
<sequence>MLPFFKIIGGDNMQQHQQHDIPVKPKRNRKIEVPVHKSDSRKKCGANADAIKCSPTKVQIHQNPDELIETSSRISRRILSRENERLLNANQELVNAQDHLSKKNCKLKEKLNQVIGANEELANEINLFKAQYESLAVQFAQYRNEMEKPKVCATCLDLNDSLEQTKREYAALKKSNQEYLEDCNMLKNVIYRLNMQLERYQQKLQTNNLPTSQESEGEIIALGDGHYGHKHSPITWGKVNAHTLAPLLNAYQETIAEKEEIIESYETEMVRFTGKLKEVIKENENLYTKLTEDSECSKVLSTQIDQLKDELKTTKDQNDLLIKKCALKQDKIEEILKCYEQKERDYAVLHDQYCKCKSEVAVIKEKNKSLVDAQDDFKNERNQYIPITVHNASVNECKKWYEELKIQYENEKTKLRECIDQLKEQINEFNLKISAMNVEKAEGEQKLKNFEKHMKKAETKYLELEHTLNEVQLSRSACRKQLHKAMNFAKDLVTEQESLLKALNQRQLENKAVKKIGSDIASRMDILRNELKSVQKEAWHELSTVEERLQEQDCIITNMKEDHELEVQRLKQIIREKDNNLLVRDRSSVTSGNYLLHNDRNVHK</sequence>
<reference evidence="3" key="1">
    <citation type="submission" date="2025-08" db="UniProtKB">
        <authorList>
            <consortium name="RefSeq"/>
        </authorList>
    </citation>
    <scope>IDENTIFICATION</scope>
    <source>
        <tissue evidence="3">Whole Larva</tissue>
    </source>
</reference>
<name>A0ABM1NB90_NICVS</name>
<dbReference type="InterPro" id="IPR033545">
    <property type="entry name" value="CEP89"/>
</dbReference>
<dbReference type="PANTHER" id="PTHR36170">
    <property type="entry name" value="CENTROSOMAL PROTEIN OF 89 KDA"/>
    <property type="match status" value="1"/>
</dbReference>
<feature type="coiled-coil region" evidence="1">
    <location>
        <begin position="76"/>
        <end position="203"/>
    </location>
</feature>
<dbReference type="Proteomes" id="UP000695000">
    <property type="component" value="Unplaced"/>
</dbReference>
<gene>
    <name evidence="3" type="primary">LOC108567885</name>
</gene>
<proteinExistence type="predicted"/>
<keyword evidence="2" id="KW-1185">Reference proteome</keyword>
<organism evidence="2 3">
    <name type="scientific">Nicrophorus vespilloides</name>
    <name type="common">Boreal carrion beetle</name>
    <dbReference type="NCBI Taxonomy" id="110193"/>
    <lineage>
        <taxon>Eukaryota</taxon>
        <taxon>Metazoa</taxon>
        <taxon>Ecdysozoa</taxon>
        <taxon>Arthropoda</taxon>
        <taxon>Hexapoda</taxon>
        <taxon>Insecta</taxon>
        <taxon>Pterygota</taxon>
        <taxon>Neoptera</taxon>
        <taxon>Endopterygota</taxon>
        <taxon>Coleoptera</taxon>
        <taxon>Polyphaga</taxon>
        <taxon>Staphyliniformia</taxon>
        <taxon>Silphidae</taxon>
        <taxon>Nicrophorinae</taxon>
        <taxon>Nicrophorus</taxon>
    </lineage>
</organism>
<protein>
    <submittedName>
        <fullName evidence="3">Protein Cep89 homolog</fullName>
    </submittedName>
</protein>
<keyword evidence="1" id="KW-0175">Coiled coil</keyword>
<accession>A0ABM1NB90</accession>
<dbReference type="RefSeq" id="XP_017784090.1">
    <property type="nucleotide sequence ID" value="XM_017928601.1"/>
</dbReference>
<dbReference type="GeneID" id="108567885"/>
<feature type="coiled-coil region" evidence="1">
    <location>
        <begin position="248"/>
        <end position="324"/>
    </location>
</feature>
<evidence type="ECO:0000313" key="2">
    <source>
        <dbReference type="Proteomes" id="UP000695000"/>
    </source>
</evidence>
<evidence type="ECO:0000313" key="3">
    <source>
        <dbReference type="RefSeq" id="XP_017784090.1"/>
    </source>
</evidence>
<dbReference type="PANTHER" id="PTHR36170:SF1">
    <property type="entry name" value="CENTROSOMAL PROTEIN OF 89 KDA"/>
    <property type="match status" value="1"/>
</dbReference>